<protein>
    <submittedName>
        <fullName evidence="1">Expansin-B4</fullName>
    </submittedName>
</protein>
<organism evidence="1">
    <name type="scientific">Zea mays</name>
    <name type="common">Maize</name>
    <dbReference type="NCBI Taxonomy" id="4577"/>
    <lineage>
        <taxon>Eukaryota</taxon>
        <taxon>Viridiplantae</taxon>
        <taxon>Streptophyta</taxon>
        <taxon>Embryophyta</taxon>
        <taxon>Tracheophyta</taxon>
        <taxon>Spermatophyta</taxon>
        <taxon>Magnoliopsida</taxon>
        <taxon>Liliopsida</taxon>
        <taxon>Poales</taxon>
        <taxon>Poaceae</taxon>
        <taxon>PACMAD clade</taxon>
        <taxon>Panicoideae</taxon>
        <taxon>Andropogonodae</taxon>
        <taxon>Andropogoneae</taxon>
        <taxon>Tripsacinae</taxon>
        <taxon>Zea</taxon>
    </lineage>
</organism>
<reference evidence="1" key="1">
    <citation type="submission" date="2015-12" db="EMBL/GenBank/DDBJ databases">
        <title>Update maize B73 reference genome by single molecule sequencing technologies.</title>
        <authorList>
            <consortium name="Maize Genome Sequencing Project"/>
            <person name="Ware D."/>
        </authorList>
    </citation>
    <scope>NUCLEOTIDE SEQUENCE [LARGE SCALE GENOMIC DNA]</scope>
    <source>
        <tissue evidence="1">Seedling</tissue>
    </source>
</reference>
<dbReference type="AlphaFoldDB" id="A0A1D6EGF5"/>
<proteinExistence type="predicted"/>
<gene>
    <name evidence="1" type="ORF">ZEAMMB73_Zm00001d004586</name>
</gene>
<dbReference type="EMBL" id="CM007648">
    <property type="protein sequence ID" value="ONM19245.1"/>
    <property type="molecule type" value="Genomic_DNA"/>
</dbReference>
<evidence type="ECO:0000313" key="1">
    <source>
        <dbReference type="EMBL" id="ONM19245.1"/>
    </source>
</evidence>
<sequence>MSVQSKVVALGALIFLVSYGSCTGGWTPSAGCRGPSRCASLTSQARHWWLTRSSRQTGRPTATTAPTSSTRLLALLLDRLLALLLDWSLALLLDCTR</sequence>
<name>A0A1D6EGF5_MAIZE</name>
<dbReference type="PaxDb" id="4577-GRMZM2G703152_P02"/>
<accession>A0A1D6EGF5</accession>